<sequence length="224" mass="23583">MSRELLIGVVDSGHAPHQSALVRAARGFYLVGDELQEDAAQTDRLGHGSAVLEALALEPGVVRGCVAQVFAERWQTSPLQVAAAVHWLIEQDVALINLSLGLRHDRPLLREACERALAAGVLLCASSPAQGEAVWPASYPGVLRITGDARCAPGQWSWLASAQADFGAPVTAGGLAGASLACAHFSGLLARHLHDHPGSDRAALLDHLRCGAAFLGPERRGRHP</sequence>
<proteinExistence type="inferred from homology"/>
<keyword evidence="1" id="KW-0720">Serine protease</keyword>
<dbReference type="EMBL" id="LT629751">
    <property type="protein sequence ID" value="SDT19846.1"/>
    <property type="molecule type" value="Genomic_DNA"/>
</dbReference>
<reference evidence="3" key="1">
    <citation type="submission" date="2016-10" db="EMBL/GenBank/DDBJ databases">
        <authorList>
            <person name="Varghese N."/>
            <person name="Submissions S."/>
        </authorList>
    </citation>
    <scope>NUCLEOTIDE SEQUENCE [LARGE SCALE GENOMIC DNA]</scope>
    <source>
        <strain evidence="3">KCTC 32247</strain>
    </source>
</reference>
<keyword evidence="3" id="KW-1185">Reference proteome</keyword>
<evidence type="ECO:0008006" key="4">
    <source>
        <dbReference type="Google" id="ProtNLM"/>
    </source>
</evidence>
<dbReference type="RefSeq" id="WP_090351282.1">
    <property type="nucleotide sequence ID" value="NZ_LT629751.1"/>
</dbReference>
<name>A0A1H1YFP7_9PSED</name>
<keyword evidence="1" id="KW-0378">Hydrolase</keyword>
<dbReference type="PROSITE" id="PS51892">
    <property type="entry name" value="SUBTILASE"/>
    <property type="match status" value="1"/>
</dbReference>
<dbReference type="Proteomes" id="UP000243359">
    <property type="component" value="Chromosome I"/>
</dbReference>
<evidence type="ECO:0000313" key="3">
    <source>
        <dbReference type="Proteomes" id="UP000243359"/>
    </source>
</evidence>
<evidence type="ECO:0000256" key="1">
    <source>
        <dbReference type="PROSITE-ProRule" id="PRU01240"/>
    </source>
</evidence>
<dbReference type="GO" id="GO:0006508">
    <property type="term" value="P:proteolysis"/>
    <property type="evidence" value="ECO:0007669"/>
    <property type="project" value="UniProtKB-KW"/>
</dbReference>
<evidence type="ECO:0000313" key="2">
    <source>
        <dbReference type="EMBL" id="SDT19846.1"/>
    </source>
</evidence>
<feature type="active site" description="Charge relay system" evidence="1">
    <location>
        <position position="179"/>
    </location>
</feature>
<dbReference type="AlphaFoldDB" id="A0A1H1YFP7"/>
<comment type="similarity">
    <text evidence="1">Belongs to the peptidase S8 family.</text>
</comment>
<dbReference type="Gene3D" id="3.40.50.200">
    <property type="entry name" value="Peptidase S8/S53 domain"/>
    <property type="match status" value="1"/>
</dbReference>
<accession>A0A1H1YFP7</accession>
<dbReference type="InterPro" id="IPR036852">
    <property type="entry name" value="Peptidase_S8/S53_dom_sf"/>
</dbReference>
<dbReference type="OrthoDB" id="6087879at2"/>
<feature type="active site" description="Charge relay system" evidence="1">
    <location>
        <position position="47"/>
    </location>
</feature>
<dbReference type="GO" id="GO:0004252">
    <property type="term" value="F:serine-type endopeptidase activity"/>
    <property type="evidence" value="ECO:0007669"/>
    <property type="project" value="UniProtKB-UniRule"/>
</dbReference>
<organism evidence="2 3">
    <name type="scientific">Pseudomonas oryzae</name>
    <dbReference type="NCBI Taxonomy" id="1392877"/>
    <lineage>
        <taxon>Bacteria</taxon>
        <taxon>Pseudomonadati</taxon>
        <taxon>Pseudomonadota</taxon>
        <taxon>Gammaproteobacteria</taxon>
        <taxon>Pseudomonadales</taxon>
        <taxon>Pseudomonadaceae</taxon>
        <taxon>Pseudomonas</taxon>
    </lineage>
</organism>
<gene>
    <name evidence="2" type="ORF">SAMN05216221_3766</name>
</gene>
<feature type="active site" description="Charge relay system" evidence="1">
    <location>
        <position position="11"/>
    </location>
</feature>
<dbReference type="SUPFAM" id="SSF52743">
    <property type="entry name" value="Subtilisin-like"/>
    <property type="match status" value="1"/>
</dbReference>
<keyword evidence="1" id="KW-0645">Protease</keyword>
<protein>
    <recommendedName>
        <fullName evidence="4">Peptidase S8 and S53 subtilisin kexin sedolisin</fullName>
    </recommendedName>
</protein>
<dbReference type="STRING" id="1392877.SAMN05216221_3766"/>